<evidence type="ECO:0000256" key="2">
    <source>
        <dbReference type="ARBA" id="ARBA00022448"/>
    </source>
</evidence>
<keyword evidence="4 7" id="KW-0812">Transmembrane</keyword>
<evidence type="ECO:0000256" key="7">
    <source>
        <dbReference type="SAM" id="Phobius"/>
    </source>
</evidence>
<feature type="transmembrane region" description="Helical" evidence="7">
    <location>
        <begin position="363"/>
        <end position="387"/>
    </location>
</feature>
<evidence type="ECO:0000313" key="10">
    <source>
        <dbReference type="Proteomes" id="UP000254134"/>
    </source>
</evidence>
<keyword evidence="6 7" id="KW-0472">Membrane</keyword>
<keyword evidence="5 7" id="KW-1133">Transmembrane helix</keyword>
<gene>
    <name evidence="9" type="ORF">Gocc_1956</name>
</gene>
<evidence type="ECO:0000256" key="4">
    <source>
        <dbReference type="ARBA" id="ARBA00022692"/>
    </source>
</evidence>
<dbReference type="Proteomes" id="UP000254134">
    <property type="component" value="Unassembled WGS sequence"/>
</dbReference>
<dbReference type="GO" id="GO:0022857">
    <property type="term" value="F:transmembrane transporter activity"/>
    <property type="evidence" value="ECO:0007669"/>
    <property type="project" value="InterPro"/>
</dbReference>
<sequence>MTVPTPARRWWTLAISSVAIFMVALDNLVVATALPSIRRDLGATISELEWTVNAYVFSFAVLLLTGAALGDRFGRRRMFSLGLAVFSLASAIAAIAPDATTLVAARAVQGVGAAIVMPLSLTLLADAFPPERRGLAFGIWGGVGGAAVAMGPIVAGTIIDRLSWPWIFWLNVPIGLAAVPLARLRLRESFGHDRSLDLPGIGLAGTGLLGVVWAIVRGNAAGWTSPEVIAPAAAGVVLLAAFVLWERRAAAPMMPMRFFRSRAFAAASGVTVALSFSLFGSLFFLVAQYLQTALGYSPLDAGLRTLPWTAAPMLVSPVAGVLSSRIGSRPLMVAGLLLQAAALARLGHAVAAHVAYTGLIGPLIASGVGISLVFPTIPETIFAAVAASDEGKASGVNGAVRELGGLLGVAVLTLAFSRAGGLGTPAAFARGLHSALLVGATAAALGAAVALLVPASRQRVRAPDSAAEPAA</sequence>
<dbReference type="PANTHER" id="PTHR42718:SF42">
    <property type="entry name" value="EXPORT PROTEIN"/>
    <property type="match status" value="1"/>
</dbReference>
<dbReference type="EMBL" id="QQZY01000004">
    <property type="protein sequence ID" value="RDI74380.1"/>
    <property type="molecule type" value="Genomic_DNA"/>
</dbReference>
<feature type="domain" description="Major facilitator superfamily (MFS) profile" evidence="8">
    <location>
        <begin position="12"/>
        <end position="458"/>
    </location>
</feature>
<feature type="transmembrane region" description="Helical" evidence="7">
    <location>
        <begin position="103"/>
        <end position="125"/>
    </location>
</feature>
<dbReference type="InterPro" id="IPR020846">
    <property type="entry name" value="MFS_dom"/>
</dbReference>
<dbReference type="Pfam" id="PF07690">
    <property type="entry name" value="MFS_1"/>
    <property type="match status" value="1"/>
</dbReference>
<feature type="transmembrane region" description="Helical" evidence="7">
    <location>
        <begin position="54"/>
        <end position="71"/>
    </location>
</feature>
<dbReference type="SUPFAM" id="SSF103473">
    <property type="entry name" value="MFS general substrate transporter"/>
    <property type="match status" value="1"/>
</dbReference>
<dbReference type="Gene3D" id="1.20.1720.10">
    <property type="entry name" value="Multidrug resistance protein D"/>
    <property type="match status" value="1"/>
</dbReference>
<dbReference type="AlphaFoldDB" id="A0A7M2YXC0"/>
<organism evidence="9 10">
    <name type="scientific">Gaiella occulta</name>
    <dbReference type="NCBI Taxonomy" id="1002870"/>
    <lineage>
        <taxon>Bacteria</taxon>
        <taxon>Bacillati</taxon>
        <taxon>Actinomycetota</taxon>
        <taxon>Thermoleophilia</taxon>
        <taxon>Gaiellales</taxon>
        <taxon>Gaiellaceae</taxon>
        <taxon>Gaiella</taxon>
    </lineage>
</organism>
<dbReference type="CDD" id="cd17321">
    <property type="entry name" value="MFS_MMR_MDR_like"/>
    <property type="match status" value="1"/>
</dbReference>
<dbReference type="NCBIfam" id="TIGR00711">
    <property type="entry name" value="efflux_EmrB"/>
    <property type="match status" value="1"/>
</dbReference>
<feature type="transmembrane region" description="Helical" evidence="7">
    <location>
        <begin position="306"/>
        <end position="324"/>
    </location>
</feature>
<evidence type="ECO:0000256" key="5">
    <source>
        <dbReference type="ARBA" id="ARBA00022989"/>
    </source>
</evidence>
<feature type="transmembrane region" description="Helical" evidence="7">
    <location>
        <begin position="12"/>
        <end position="34"/>
    </location>
</feature>
<feature type="transmembrane region" description="Helical" evidence="7">
    <location>
        <begin position="78"/>
        <end position="97"/>
    </location>
</feature>
<dbReference type="RefSeq" id="WP_114796377.1">
    <property type="nucleotide sequence ID" value="NZ_QQZY01000004.1"/>
</dbReference>
<comment type="caution">
    <text evidence="9">The sequence shown here is derived from an EMBL/GenBank/DDBJ whole genome shotgun (WGS) entry which is preliminary data.</text>
</comment>
<dbReference type="InterPro" id="IPR011701">
    <property type="entry name" value="MFS"/>
</dbReference>
<dbReference type="PROSITE" id="PS50850">
    <property type="entry name" value="MFS"/>
    <property type="match status" value="1"/>
</dbReference>
<feature type="transmembrane region" description="Helical" evidence="7">
    <location>
        <begin position="265"/>
        <end position="286"/>
    </location>
</feature>
<feature type="transmembrane region" description="Helical" evidence="7">
    <location>
        <begin position="399"/>
        <end position="419"/>
    </location>
</feature>
<reference evidence="9 10" key="1">
    <citation type="submission" date="2018-07" db="EMBL/GenBank/DDBJ databases">
        <title>High-quality-draft genome sequence of Gaiella occulta.</title>
        <authorList>
            <person name="Severino R."/>
            <person name="Froufe H.J.C."/>
            <person name="Rainey F.A."/>
            <person name="Barroso C."/>
            <person name="Albuquerque L."/>
            <person name="Lobo-Da-Cunha A."/>
            <person name="Da Costa M.S."/>
            <person name="Egas C."/>
        </authorList>
    </citation>
    <scope>NUCLEOTIDE SEQUENCE [LARGE SCALE GENOMIC DNA]</scope>
    <source>
        <strain evidence="9 10">F2-233</strain>
    </source>
</reference>
<dbReference type="InterPro" id="IPR004638">
    <property type="entry name" value="EmrB-like"/>
</dbReference>
<evidence type="ECO:0000259" key="8">
    <source>
        <dbReference type="PROSITE" id="PS50850"/>
    </source>
</evidence>
<comment type="subcellular location">
    <subcellularLocation>
        <location evidence="1">Cell membrane</location>
        <topology evidence="1">Multi-pass membrane protein</topology>
    </subcellularLocation>
</comment>
<dbReference type="Gene3D" id="1.20.1250.20">
    <property type="entry name" value="MFS general substrate transporter like domains"/>
    <property type="match status" value="1"/>
</dbReference>
<feature type="transmembrane region" description="Helical" evidence="7">
    <location>
        <begin position="137"/>
        <end position="159"/>
    </location>
</feature>
<protein>
    <submittedName>
        <fullName evidence="9">Efflux-EmrB: DHA2-type drug resistance MFS transporter</fullName>
    </submittedName>
</protein>
<evidence type="ECO:0000256" key="3">
    <source>
        <dbReference type="ARBA" id="ARBA00022475"/>
    </source>
</evidence>
<evidence type="ECO:0000313" key="9">
    <source>
        <dbReference type="EMBL" id="RDI74380.1"/>
    </source>
</evidence>
<feature type="transmembrane region" description="Helical" evidence="7">
    <location>
        <begin position="228"/>
        <end position="245"/>
    </location>
</feature>
<feature type="transmembrane region" description="Helical" evidence="7">
    <location>
        <begin position="165"/>
        <end position="184"/>
    </location>
</feature>
<name>A0A7M2YXC0_9ACTN</name>
<dbReference type="InterPro" id="IPR036259">
    <property type="entry name" value="MFS_trans_sf"/>
</dbReference>
<evidence type="ECO:0000256" key="6">
    <source>
        <dbReference type="ARBA" id="ARBA00023136"/>
    </source>
</evidence>
<feature type="transmembrane region" description="Helical" evidence="7">
    <location>
        <begin position="431"/>
        <end position="453"/>
    </location>
</feature>
<evidence type="ECO:0000256" key="1">
    <source>
        <dbReference type="ARBA" id="ARBA00004651"/>
    </source>
</evidence>
<keyword evidence="2" id="KW-0813">Transport</keyword>
<feature type="transmembrane region" description="Helical" evidence="7">
    <location>
        <begin position="196"/>
        <end position="216"/>
    </location>
</feature>
<proteinExistence type="predicted"/>
<keyword evidence="3" id="KW-1003">Cell membrane</keyword>
<accession>A0A7M2YXC0</accession>
<dbReference type="PRINTS" id="PR01036">
    <property type="entry name" value="TCRTETB"/>
</dbReference>
<feature type="transmembrane region" description="Helical" evidence="7">
    <location>
        <begin position="331"/>
        <end position="351"/>
    </location>
</feature>
<dbReference type="OrthoDB" id="9781469at2"/>
<dbReference type="PANTHER" id="PTHR42718">
    <property type="entry name" value="MAJOR FACILITATOR SUPERFAMILY MULTIDRUG TRANSPORTER MFSC"/>
    <property type="match status" value="1"/>
</dbReference>
<reference evidence="10" key="2">
    <citation type="journal article" date="2019" name="MicrobiologyOpen">
        <title>High-quality draft genome sequence of Gaiella occulta isolated from a 150 meter deep mineral water borehole and comparison with the genome sequences of other deep-branching lineages of the phylum Actinobacteria.</title>
        <authorList>
            <person name="Severino R."/>
            <person name="Froufe H.J.C."/>
            <person name="Barroso C."/>
            <person name="Albuquerque L."/>
            <person name="Lobo-da-Cunha A."/>
            <person name="da Costa M.S."/>
            <person name="Egas C."/>
        </authorList>
    </citation>
    <scope>NUCLEOTIDE SEQUENCE [LARGE SCALE GENOMIC DNA]</scope>
    <source>
        <strain evidence="10">F2-233</strain>
    </source>
</reference>
<dbReference type="GO" id="GO:0005886">
    <property type="term" value="C:plasma membrane"/>
    <property type="evidence" value="ECO:0007669"/>
    <property type="project" value="UniProtKB-SubCell"/>
</dbReference>
<keyword evidence="10" id="KW-1185">Reference proteome</keyword>